<protein>
    <submittedName>
        <fullName evidence="2">Uncharacterized protein</fullName>
    </submittedName>
</protein>
<dbReference type="AlphaFoldDB" id="F3QJP8"/>
<keyword evidence="1" id="KW-1133">Transmembrane helix</keyword>
<reference evidence="2 3" key="1">
    <citation type="submission" date="2011-02" db="EMBL/GenBank/DDBJ databases">
        <authorList>
            <person name="Weinstock G."/>
            <person name="Sodergren E."/>
            <person name="Clifton S."/>
            <person name="Fulton L."/>
            <person name="Fulton B."/>
            <person name="Courtney L."/>
            <person name="Fronick C."/>
            <person name="Harrison M."/>
            <person name="Strong C."/>
            <person name="Farmer C."/>
            <person name="Delahaunty K."/>
            <person name="Markovic C."/>
            <person name="Hall O."/>
            <person name="Minx P."/>
            <person name="Tomlinson C."/>
            <person name="Mitreva M."/>
            <person name="Hou S."/>
            <person name="Chen J."/>
            <person name="Wollam A."/>
            <person name="Pepin K.H."/>
            <person name="Johnson M."/>
            <person name="Bhonagiri V."/>
            <person name="Zhang X."/>
            <person name="Suruliraj S."/>
            <person name="Warren W."/>
            <person name="Chinwalla A."/>
            <person name="Mardis E.R."/>
            <person name="Wilson R.K."/>
        </authorList>
    </citation>
    <scope>NUCLEOTIDE SEQUENCE [LARGE SCALE GENOMIC DNA]</scope>
    <source>
        <strain evidence="2 3">YIT 11859</strain>
    </source>
</reference>
<keyword evidence="1" id="KW-0472">Membrane</keyword>
<name>F3QJP8_9BURK</name>
<evidence type="ECO:0000256" key="1">
    <source>
        <dbReference type="SAM" id="Phobius"/>
    </source>
</evidence>
<proteinExistence type="predicted"/>
<keyword evidence="3" id="KW-1185">Reference proteome</keyword>
<dbReference type="Proteomes" id="UP000005156">
    <property type="component" value="Unassembled WGS sequence"/>
</dbReference>
<accession>F3QJP8</accession>
<gene>
    <name evidence="2" type="ORF">HMPREF9439_01151</name>
</gene>
<feature type="transmembrane region" description="Helical" evidence="1">
    <location>
        <begin position="24"/>
        <end position="45"/>
    </location>
</feature>
<keyword evidence="1" id="KW-0812">Transmembrane</keyword>
<dbReference type="HOGENOM" id="CLU_3186820_0_0_4"/>
<evidence type="ECO:0000313" key="3">
    <source>
        <dbReference type="Proteomes" id="UP000005156"/>
    </source>
</evidence>
<sequence length="46" mass="5438">MVMSNKIKLNPITSINKIKALNKLFYLFFNEIVYLNNYGLLLLNYP</sequence>
<dbReference type="EMBL" id="AFBP01000026">
    <property type="protein sequence ID" value="EGG55410.1"/>
    <property type="molecule type" value="Genomic_DNA"/>
</dbReference>
<organism evidence="2 3">
    <name type="scientific">Parasutterella excrementihominis YIT 11859</name>
    <dbReference type="NCBI Taxonomy" id="762966"/>
    <lineage>
        <taxon>Bacteria</taxon>
        <taxon>Pseudomonadati</taxon>
        <taxon>Pseudomonadota</taxon>
        <taxon>Betaproteobacteria</taxon>
        <taxon>Burkholderiales</taxon>
        <taxon>Sutterellaceae</taxon>
        <taxon>Parasutterella</taxon>
    </lineage>
</organism>
<evidence type="ECO:0000313" key="2">
    <source>
        <dbReference type="EMBL" id="EGG55410.1"/>
    </source>
</evidence>
<comment type="caution">
    <text evidence="2">The sequence shown here is derived from an EMBL/GenBank/DDBJ whole genome shotgun (WGS) entry which is preliminary data.</text>
</comment>